<evidence type="ECO:0000256" key="7">
    <source>
        <dbReference type="ARBA" id="ARBA00023163"/>
    </source>
</evidence>
<dbReference type="PROSITE" id="PS50821">
    <property type="entry name" value="PAZ"/>
    <property type="match status" value="1"/>
</dbReference>
<comment type="similarity">
    <text evidence="1">Belongs to the argonaute family. Ago subfamily.</text>
</comment>
<dbReference type="PANTHER" id="PTHR22891">
    <property type="entry name" value="EUKARYOTIC TRANSLATION INITIATION FACTOR 2C"/>
    <property type="match status" value="1"/>
</dbReference>
<dbReference type="AlphaFoldDB" id="A0A9W3DF77"/>
<evidence type="ECO:0000256" key="8">
    <source>
        <dbReference type="ARBA" id="ARBA00023274"/>
    </source>
</evidence>
<dbReference type="InterPro" id="IPR003100">
    <property type="entry name" value="PAZ_dom"/>
</dbReference>
<dbReference type="Pfam" id="PF16486">
    <property type="entry name" value="ArgoN"/>
    <property type="match status" value="1"/>
</dbReference>
<evidence type="ECO:0000313" key="11">
    <source>
        <dbReference type="RefSeq" id="XP_056862387.1"/>
    </source>
</evidence>
<keyword evidence="5" id="KW-0805">Transcription regulation</keyword>
<dbReference type="FunFam" id="2.170.260.10:FF:000008">
    <property type="entry name" value="Protein argonaute 7"/>
    <property type="match status" value="1"/>
</dbReference>
<dbReference type="SUPFAM" id="SSF101690">
    <property type="entry name" value="PAZ domain"/>
    <property type="match status" value="1"/>
</dbReference>
<keyword evidence="7" id="KW-0804">Transcription</keyword>
<dbReference type="Pfam" id="PF02170">
    <property type="entry name" value="PAZ"/>
    <property type="match status" value="1"/>
</dbReference>
<dbReference type="GeneID" id="130510061"/>
<dbReference type="OrthoDB" id="10252740at2759"/>
<dbReference type="Pfam" id="PF16488">
    <property type="entry name" value="ArgoL2"/>
    <property type="match status" value="1"/>
</dbReference>
<dbReference type="GO" id="GO:1990904">
    <property type="term" value="C:ribonucleoprotein complex"/>
    <property type="evidence" value="ECO:0007669"/>
    <property type="project" value="UniProtKB-KW"/>
</dbReference>
<proteinExistence type="inferred from homology"/>
<evidence type="ECO:0000256" key="1">
    <source>
        <dbReference type="ARBA" id="ARBA00008201"/>
    </source>
</evidence>
<dbReference type="Gene3D" id="2.170.260.10">
    <property type="entry name" value="paz domain"/>
    <property type="match status" value="1"/>
</dbReference>
<dbReference type="InterPro" id="IPR036085">
    <property type="entry name" value="PAZ_dom_sf"/>
</dbReference>
<organism evidence="10 11">
    <name type="scientific">Raphanus sativus</name>
    <name type="common">Radish</name>
    <name type="synonym">Raphanus raphanistrum var. sativus</name>
    <dbReference type="NCBI Taxonomy" id="3726"/>
    <lineage>
        <taxon>Eukaryota</taxon>
        <taxon>Viridiplantae</taxon>
        <taxon>Streptophyta</taxon>
        <taxon>Embryophyta</taxon>
        <taxon>Tracheophyta</taxon>
        <taxon>Spermatophyta</taxon>
        <taxon>Magnoliopsida</taxon>
        <taxon>eudicotyledons</taxon>
        <taxon>Gunneridae</taxon>
        <taxon>Pentapetalae</taxon>
        <taxon>rosids</taxon>
        <taxon>malvids</taxon>
        <taxon>Brassicales</taxon>
        <taxon>Brassicaceae</taxon>
        <taxon>Brassiceae</taxon>
        <taxon>Raphanus</taxon>
    </lineage>
</organism>
<dbReference type="KEGG" id="rsz:130510061"/>
<dbReference type="InterPro" id="IPR032472">
    <property type="entry name" value="ArgoL2"/>
</dbReference>
<dbReference type="InterPro" id="IPR032474">
    <property type="entry name" value="Argonaute_N"/>
</dbReference>
<dbReference type="Proteomes" id="UP000504610">
    <property type="component" value="Chromosome 3"/>
</dbReference>
<dbReference type="Pfam" id="PF08699">
    <property type="entry name" value="ArgoL1"/>
    <property type="match status" value="1"/>
</dbReference>
<reference evidence="11" key="2">
    <citation type="submission" date="2025-08" db="UniProtKB">
        <authorList>
            <consortium name="RefSeq"/>
        </authorList>
    </citation>
    <scope>IDENTIFICATION</scope>
    <source>
        <tissue evidence="11">Leaf</tissue>
    </source>
</reference>
<keyword evidence="3" id="KW-0810">Translation regulation</keyword>
<name>A0A9W3DF77_RAPSA</name>
<dbReference type="GO" id="GO:0031047">
    <property type="term" value="P:regulatory ncRNA-mediated gene silencing"/>
    <property type="evidence" value="ECO:0007669"/>
    <property type="project" value="UniProtKB-KW"/>
</dbReference>
<keyword evidence="10" id="KW-1185">Reference proteome</keyword>
<protein>
    <submittedName>
        <fullName evidence="11">Protein argonaute 6-like</fullName>
    </submittedName>
</protein>
<sequence>MPITPEEPSRRDYAITTRLGVGSTGRRLQLCTNHFNVSLGLPDVVFYQYTVSITTGDGENVQGKGISRKIIGQLYKTYSSDLDGKRLAFDGEKTLCTVGPLPRNDFDFQVILEGSFSKRDCGLSGGGTPSGSSKRSKLSFLPRSYRVQIHFSAKVPLKSVLVTQRGVDTSDNDSQDAVRVLDIVLRQQAAERGCLLVRQAFFHNDMNSVDVGGGVIGIRGFRSSFRPIHEGLSLNIDVSTTMVLKPGPVIEFLKANQNVELPRQIDWIKASKMLKHLRVKASHRNMEFKIIGLSAKPCNQQLFSMKIKDGECEGQTKEITVYEYFKQTYTEPTYSAYLPCLDVGKPDRPNYLPLEFCSLVSLQRYTKPLSVRQRALLVEKSRQKPLERIKALNDAMDTYCYDKDPFLAGSGISIEKQMSLAEGRVLNPPMLKFGKNEDFLPSNGRWNFNKKHATPRYSFITWVAMRGSLGSAYEGVMVDQYMGDWETLIRLIVDDTGWSKVKVFVMRYMFQATIYMIWRERNRRRHGEKAVPTMSMVSQLDKNMRNQLTVIRSRGDEKFEGGMAYWFEAR</sequence>
<evidence type="ECO:0000256" key="6">
    <source>
        <dbReference type="ARBA" id="ARBA00023158"/>
    </source>
</evidence>
<dbReference type="SMART" id="SM01163">
    <property type="entry name" value="DUF1785"/>
    <property type="match status" value="1"/>
</dbReference>
<evidence type="ECO:0000256" key="2">
    <source>
        <dbReference type="ARBA" id="ARBA00022491"/>
    </source>
</evidence>
<feature type="domain" description="PAZ" evidence="9">
    <location>
        <begin position="248"/>
        <end position="361"/>
    </location>
</feature>
<dbReference type="GO" id="GO:0051607">
    <property type="term" value="P:defense response to virus"/>
    <property type="evidence" value="ECO:0007669"/>
    <property type="project" value="UniProtKB-ARBA"/>
</dbReference>
<dbReference type="InterPro" id="IPR014811">
    <property type="entry name" value="ArgoL1"/>
</dbReference>
<keyword evidence="2" id="KW-0678">Repressor</keyword>
<dbReference type="GO" id="GO:0003723">
    <property type="term" value="F:RNA binding"/>
    <property type="evidence" value="ECO:0007669"/>
    <property type="project" value="UniProtKB-KW"/>
</dbReference>
<reference evidence="10" key="1">
    <citation type="journal article" date="2019" name="Database">
        <title>The radish genome database (RadishGD): an integrated information resource for radish genomics.</title>
        <authorList>
            <person name="Yu H.J."/>
            <person name="Baek S."/>
            <person name="Lee Y.J."/>
            <person name="Cho A."/>
            <person name="Mun J.H."/>
        </authorList>
    </citation>
    <scope>NUCLEOTIDE SEQUENCE [LARGE SCALE GENOMIC DNA]</scope>
    <source>
        <strain evidence="10">cv. WK10039</strain>
    </source>
</reference>
<evidence type="ECO:0000313" key="10">
    <source>
        <dbReference type="Proteomes" id="UP000504610"/>
    </source>
</evidence>
<accession>A0A9W3DF77</accession>
<keyword evidence="8" id="KW-0687">Ribonucleoprotein</keyword>
<keyword evidence="4" id="KW-0694">RNA-binding</keyword>
<keyword evidence="6" id="KW-0943">RNA-mediated gene silencing</keyword>
<evidence type="ECO:0000256" key="3">
    <source>
        <dbReference type="ARBA" id="ARBA00022845"/>
    </source>
</evidence>
<dbReference type="RefSeq" id="XP_056862387.1">
    <property type="nucleotide sequence ID" value="XM_057006407.1"/>
</dbReference>
<evidence type="ECO:0000256" key="4">
    <source>
        <dbReference type="ARBA" id="ARBA00022884"/>
    </source>
</evidence>
<evidence type="ECO:0000256" key="5">
    <source>
        <dbReference type="ARBA" id="ARBA00023015"/>
    </source>
</evidence>
<evidence type="ECO:0000259" key="9">
    <source>
        <dbReference type="PROSITE" id="PS50821"/>
    </source>
</evidence>
<dbReference type="GO" id="GO:0006417">
    <property type="term" value="P:regulation of translation"/>
    <property type="evidence" value="ECO:0007669"/>
    <property type="project" value="UniProtKB-KW"/>
</dbReference>
<gene>
    <name evidence="11" type="primary">LOC130510061</name>
</gene>
<dbReference type="CDD" id="cd02846">
    <property type="entry name" value="PAZ_argonaute_like"/>
    <property type="match status" value="1"/>
</dbReference>